<reference evidence="3" key="1">
    <citation type="submission" date="2022-08" db="EMBL/GenBank/DDBJ databases">
        <title>Genome sequencing of akame (Lates japonicus).</title>
        <authorList>
            <person name="Hashiguchi Y."/>
            <person name="Takahashi H."/>
        </authorList>
    </citation>
    <scope>NUCLEOTIDE SEQUENCE</scope>
    <source>
        <strain evidence="3">Kochi</strain>
    </source>
</reference>
<comment type="caution">
    <text evidence="3">The sequence shown here is derived from an EMBL/GenBank/DDBJ whole genome shotgun (WGS) entry which is preliminary data.</text>
</comment>
<dbReference type="EMBL" id="BRZM01001141">
    <property type="protein sequence ID" value="GLD72646.1"/>
    <property type="molecule type" value="Genomic_DNA"/>
</dbReference>
<accession>A0AAD3RLC7</accession>
<dbReference type="AlphaFoldDB" id="A0AAD3RLC7"/>
<feature type="signal peptide" evidence="2">
    <location>
        <begin position="1"/>
        <end position="22"/>
    </location>
</feature>
<evidence type="ECO:0000313" key="3">
    <source>
        <dbReference type="EMBL" id="GLD72646.1"/>
    </source>
</evidence>
<protein>
    <recommendedName>
        <fullName evidence="5">Ig-like domain-containing protein</fullName>
    </recommendedName>
</protein>
<keyword evidence="1" id="KW-1133">Transmembrane helix</keyword>
<keyword evidence="1" id="KW-0472">Membrane</keyword>
<name>A0AAD3RLC7_LATJO</name>
<evidence type="ECO:0008006" key="5">
    <source>
        <dbReference type="Google" id="ProtNLM"/>
    </source>
</evidence>
<feature type="transmembrane region" description="Helical" evidence="1">
    <location>
        <begin position="81"/>
        <end position="101"/>
    </location>
</feature>
<keyword evidence="2" id="KW-0732">Signal</keyword>
<proteinExistence type="predicted"/>
<evidence type="ECO:0000313" key="4">
    <source>
        <dbReference type="Proteomes" id="UP001279410"/>
    </source>
</evidence>
<keyword evidence="1" id="KW-0812">Transmembrane</keyword>
<evidence type="ECO:0000256" key="2">
    <source>
        <dbReference type="SAM" id="SignalP"/>
    </source>
</evidence>
<feature type="chain" id="PRO_5041985874" description="Ig-like domain-containing protein" evidence="2">
    <location>
        <begin position="23"/>
        <end position="181"/>
    </location>
</feature>
<sequence length="181" mass="20346">MFHLNQAALLSIQLLVVSHVFAGTHSVDQRNILVFRGDYIMFTCNISMNNASQISWSKDRFLFSHALLNNLTFSNFTSHRFILTSVIGFLLCGITAAVCLCRKHMSRSPAEKLYDNSTLSIAVSYSGWQHTSSHVAEVSGCTRLMLLFVLILNLSRCSNALRVIGLEPQCKEDCYLTLQTY</sequence>
<dbReference type="Proteomes" id="UP001279410">
    <property type="component" value="Unassembled WGS sequence"/>
</dbReference>
<organism evidence="3 4">
    <name type="scientific">Lates japonicus</name>
    <name type="common">Japanese lates</name>
    <dbReference type="NCBI Taxonomy" id="270547"/>
    <lineage>
        <taxon>Eukaryota</taxon>
        <taxon>Metazoa</taxon>
        <taxon>Chordata</taxon>
        <taxon>Craniata</taxon>
        <taxon>Vertebrata</taxon>
        <taxon>Euteleostomi</taxon>
        <taxon>Actinopterygii</taxon>
        <taxon>Neopterygii</taxon>
        <taxon>Teleostei</taxon>
        <taxon>Neoteleostei</taxon>
        <taxon>Acanthomorphata</taxon>
        <taxon>Carangaria</taxon>
        <taxon>Carangaria incertae sedis</taxon>
        <taxon>Centropomidae</taxon>
        <taxon>Lates</taxon>
    </lineage>
</organism>
<gene>
    <name evidence="3" type="ORF">AKAME5_002397100</name>
</gene>
<keyword evidence="4" id="KW-1185">Reference proteome</keyword>
<evidence type="ECO:0000256" key="1">
    <source>
        <dbReference type="SAM" id="Phobius"/>
    </source>
</evidence>